<evidence type="ECO:0000313" key="4">
    <source>
        <dbReference type="WBParaSite" id="SCUD_0000191601-mRNA-1"/>
    </source>
</evidence>
<feature type="compositionally biased region" description="Basic and acidic residues" evidence="1">
    <location>
        <begin position="36"/>
        <end position="47"/>
    </location>
</feature>
<feature type="compositionally biased region" description="Basic and acidic residues" evidence="1">
    <location>
        <begin position="75"/>
        <end position="94"/>
    </location>
</feature>
<proteinExistence type="predicted"/>
<organism evidence="4">
    <name type="scientific">Schistosoma curassoni</name>
    <dbReference type="NCBI Taxonomy" id="6186"/>
    <lineage>
        <taxon>Eukaryota</taxon>
        <taxon>Metazoa</taxon>
        <taxon>Spiralia</taxon>
        <taxon>Lophotrochozoa</taxon>
        <taxon>Platyhelminthes</taxon>
        <taxon>Trematoda</taxon>
        <taxon>Digenea</taxon>
        <taxon>Strigeidida</taxon>
        <taxon>Schistosomatoidea</taxon>
        <taxon>Schistosomatidae</taxon>
        <taxon>Schistosoma</taxon>
    </lineage>
</organism>
<evidence type="ECO:0000256" key="1">
    <source>
        <dbReference type="SAM" id="MobiDB-lite"/>
    </source>
</evidence>
<feature type="region of interest" description="Disordered" evidence="1">
    <location>
        <begin position="1"/>
        <end position="94"/>
    </location>
</feature>
<evidence type="ECO:0000313" key="3">
    <source>
        <dbReference type="Proteomes" id="UP000279833"/>
    </source>
</evidence>
<dbReference type="WBParaSite" id="SCUD_0000191601-mRNA-1">
    <property type="protein sequence ID" value="SCUD_0000191601-mRNA-1"/>
    <property type="gene ID" value="SCUD_0000191601"/>
</dbReference>
<dbReference type="AlphaFoldDB" id="A0A183JGU4"/>
<reference evidence="2 3" key="2">
    <citation type="submission" date="2018-11" db="EMBL/GenBank/DDBJ databases">
        <authorList>
            <consortium name="Pathogen Informatics"/>
        </authorList>
    </citation>
    <scope>NUCLEOTIDE SEQUENCE [LARGE SCALE GENOMIC DNA]</scope>
    <source>
        <strain evidence="2">Dakar</strain>
        <strain evidence="3">Dakar, Senegal</strain>
    </source>
</reference>
<keyword evidence="3" id="KW-1185">Reference proteome</keyword>
<gene>
    <name evidence="2" type="ORF">SCUD_LOCUS1917</name>
</gene>
<protein>
    <submittedName>
        <fullName evidence="2 4">Uncharacterized protein</fullName>
    </submittedName>
</protein>
<evidence type="ECO:0000313" key="2">
    <source>
        <dbReference type="EMBL" id="VDO70904.1"/>
    </source>
</evidence>
<accession>A0A183JGU4</accession>
<dbReference type="EMBL" id="UZAK01001687">
    <property type="protein sequence ID" value="VDO70904.1"/>
    <property type="molecule type" value="Genomic_DNA"/>
</dbReference>
<name>A0A183JGU4_9TREM</name>
<reference evidence="4" key="1">
    <citation type="submission" date="2016-06" db="UniProtKB">
        <authorList>
            <consortium name="WormBaseParasite"/>
        </authorList>
    </citation>
    <scope>IDENTIFICATION</scope>
</reference>
<dbReference type="Proteomes" id="UP000279833">
    <property type="component" value="Unassembled WGS sequence"/>
</dbReference>
<sequence length="94" mass="10822">MQNTSDPLTRHYHQQPTVGGNKPHFSGGTNQEEGLEVDRTHNEESTQLRHKASPHMESSGTKEKRYTKVHITSRNGDRHEKNEQQLHRSVEEVP</sequence>